<dbReference type="Pfam" id="PF00440">
    <property type="entry name" value="TetR_N"/>
    <property type="match status" value="1"/>
</dbReference>
<dbReference type="PANTHER" id="PTHR43479">
    <property type="entry name" value="ACREF/ENVCD OPERON REPRESSOR-RELATED"/>
    <property type="match status" value="1"/>
</dbReference>
<dbReference type="Gene3D" id="1.10.357.10">
    <property type="entry name" value="Tetracycline Repressor, domain 2"/>
    <property type="match status" value="1"/>
</dbReference>
<evidence type="ECO:0000256" key="2">
    <source>
        <dbReference type="PROSITE-ProRule" id="PRU00335"/>
    </source>
</evidence>
<dbReference type="eggNOG" id="COG1309">
    <property type="taxonomic scope" value="Bacteria"/>
</dbReference>
<evidence type="ECO:0000256" key="1">
    <source>
        <dbReference type="ARBA" id="ARBA00023125"/>
    </source>
</evidence>
<dbReference type="STRING" id="293826.Amet_3008"/>
<organism evidence="4 5">
    <name type="scientific">Alkaliphilus metalliredigens (strain QYMF)</name>
    <dbReference type="NCBI Taxonomy" id="293826"/>
    <lineage>
        <taxon>Bacteria</taxon>
        <taxon>Bacillati</taxon>
        <taxon>Bacillota</taxon>
        <taxon>Clostridia</taxon>
        <taxon>Peptostreptococcales</taxon>
        <taxon>Natronincolaceae</taxon>
        <taxon>Alkaliphilus</taxon>
    </lineage>
</organism>
<dbReference type="PANTHER" id="PTHR43479:SF11">
    <property type="entry name" value="ACREF_ENVCD OPERON REPRESSOR-RELATED"/>
    <property type="match status" value="1"/>
</dbReference>
<keyword evidence="1 2" id="KW-0238">DNA-binding</keyword>
<accession>A6TSI1</accession>
<dbReference type="AlphaFoldDB" id="A6TSI1"/>
<feature type="domain" description="HTH tetR-type" evidence="3">
    <location>
        <begin position="13"/>
        <end position="73"/>
    </location>
</feature>
<dbReference type="RefSeq" id="WP_012064117.1">
    <property type="nucleotide sequence ID" value="NC_009633.1"/>
</dbReference>
<dbReference type="InterPro" id="IPR001647">
    <property type="entry name" value="HTH_TetR"/>
</dbReference>
<evidence type="ECO:0000259" key="3">
    <source>
        <dbReference type="PROSITE" id="PS50977"/>
    </source>
</evidence>
<dbReference type="GO" id="GO:0003677">
    <property type="term" value="F:DNA binding"/>
    <property type="evidence" value="ECO:0007669"/>
    <property type="project" value="UniProtKB-UniRule"/>
</dbReference>
<dbReference type="InterPro" id="IPR009057">
    <property type="entry name" value="Homeodomain-like_sf"/>
</dbReference>
<evidence type="ECO:0000313" key="4">
    <source>
        <dbReference type="EMBL" id="ABR49149.1"/>
    </source>
</evidence>
<dbReference type="InterPro" id="IPR050624">
    <property type="entry name" value="HTH-type_Tx_Regulator"/>
</dbReference>
<sequence>MSIKPTTREIKSHHTRQALIESAMDLLFKYGVKKVTIDDICSDCGLSKGAFYHNFPTKDHIVVLSVNAGLDKYIDQYFARDSSKSVAEQLIDLNMCVFKYFKHIGKEMTRASYEGQIRSKVEVRIPGRTYVDTLTSLVQQSFEKNSFSTNLNEDETYMLCIATFTGMLMKWCTQDDAMDKILDWSKMIQEQFNILVGNKTN</sequence>
<reference evidence="5" key="1">
    <citation type="journal article" date="2016" name="Genome Announc.">
        <title>Complete genome sequence of Alkaliphilus metalliredigens strain QYMF, an alkaliphilic and metal-reducing bacterium isolated from borax-contaminated leachate ponds.</title>
        <authorList>
            <person name="Hwang C."/>
            <person name="Copeland A."/>
            <person name="Lucas S."/>
            <person name="Lapidus A."/>
            <person name="Barry K."/>
            <person name="Detter J.C."/>
            <person name="Glavina Del Rio T."/>
            <person name="Hammon N."/>
            <person name="Israni S."/>
            <person name="Dalin E."/>
            <person name="Tice H."/>
            <person name="Pitluck S."/>
            <person name="Chertkov O."/>
            <person name="Brettin T."/>
            <person name="Bruce D."/>
            <person name="Han C."/>
            <person name="Schmutz J."/>
            <person name="Larimer F."/>
            <person name="Land M.L."/>
            <person name="Hauser L."/>
            <person name="Kyrpides N."/>
            <person name="Mikhailova N."/>
            <person name="Ye Q."/>
            <person name="Zhou J."/>
            <person name="Richardson P."/>
            <person name="Fields M.W."/>
        </authorList>
    </citation>
    <scope>NUCLEOTIDE SEQUENCE [LARGE SCALE GENOMIC DNA]</scope>
    <source>
        <strain evidence="5">QYMF</strain>
    </source>
</reference>
<dbReference type="KEGG" id="amt:Amet_3008"/>
<dbReference type="SUPFAM" id="SSF46689">
    <property type="entry name" value="Homeodomain-like"/>
    <property type="match status" value="1"/>
</dbReference>
<dbReference type="EMBL" id="CP000724">
    <property type="protein sequence ID" value="ABR49149.1"/>
    <property type="molecule type" value="Genomic_DNA"/>
</dbReference>
<gene>
    <name evidence="4" type="ordered locus">Amet_3008</name>
</gene>
<keyword evidence="5" id="KW-1185">Reference proteome</keyword>
<protein>
    <submittedName>
        <fullName evidence="4">Transcriptional regulator, TetR family</fullName>
    </submittedName>
</protein>
<evidence type="ECO:0000313" key="5">
    <source>
        <dbReference type="Proteomes" id="UP000001572"/>
    </source>
</evidence>
<dbReference type="Proteomes" id="UP000001572">
    <property type="component" value="Chromosome"/>
</dbReference>
<dbReference type="PRINTS" id="PR00455">
    <property type="entry name" value="HTHTETR"/>
</dbReference>
<feature type="DNA-binding region" description="H-T-H motif" evidence="2">
    <location>
        <begin position="36"/>
        <end position="55"/>
    </location>
</feature>
<dbReference type="PROSITE" id="PS50977">
    <property type="entry name" value="HTH_TETR_2"/>
    <property type="match status" value="1"/>
</dbReference>
<dbReference type="HOGENOM" id="CLU_069356_12_7_9"/>
<name>A6TSI1_ALKMQ</name>
<proteinExistence type="predicted"/>